<evidence type="ECO:0000256" key="4">
    <source>
        <dbReference type="ARBA" id="ARBA00022989"/>
    </source>
</evidence>
<evidence type="ECO:0000313" key="10">
    <source>
        <dbReference type="EMBL" id="MDI9242390.1"/>
    </source>
</evidence>
<evidence type="ECO:0000259" key="8">
    <source>
        <dbReference type="Pfam" id="PF12698"/>
    </source>
</evidence>
<dbReference type="Proteomes" id="UP001300383">
    <property type="component" value="Unassembled WGS sequence"/>
</dbReference>
<evidence type="ECO:0000256" key="5">
    <source>
        <dbReference type="ARBA" id="ARBA00023136"/>
    </source>
</evidence>
<dbReference type="EMBL" id="JASGBQ010000012">
    <property type="protein sequence ID" value="MDI9242390.1"/>
    <property type="molecule type" value="Genomic_DNA"/>
</dbReference>
<dbReference type="InterPro" id="IPR013525">
    <property type="entry name" value="ABC2_TM"/>
</dbReference>
<feature type="domain" description="ABC-type uncharacterised transport system" evidence="7">
    <location>
        <begin position="454"/>
        <end position="684"/>
    </location>
</feature>
<accession>A0AAP4BAB0</accession>
<feature type="transmembrane region" description="Helical" evidence="6">
    <location>
        <begin position="95"/>
        <end position="115"/>
    </location>
</feature>
<dbReference type="Pfam" id="PF12698">
    <property type="entry name" value="ABC2_membrane_3"/>
    <property type="match status" value="1"/>
</dbReference>
<dbReference type="InterPro" id="IPR055396">
    <property type="entry name" value="DUF7088"/>
</dbReference>
<feature type="transmembrane region" description="Helical" evidence="6">
    <location>
        <begin position="179"/>
        <end position="202"/>
    </location>
</feature>
<proteinExistence type="predicted"/>
<organism evidence="10 11">
    <name type="scientific">Fusibacillus kribbianus</name>
    <dbReference type="NCBI Taxonomy" id="3044208"/>
    <lineage>
        <taxon>Bacteria</taxon>
        <taxon>Bacillati</taxon>
        <taxon>Bacillota</taxon>
        <taxon>Clostridia</taxon>
        <taxon>Lachnospirales</taxon>
        <taxon>Lachnospiraceae</taxon>
        <taxon>Fusibacillus</taxon>
    </lineage>
</organism>
<dbReference type="InterPro" id="IPR019196">
    <property type="entry name" value="ABC_transp_unknown"/>
</dbReference>
<keyword evidence="2" id="KW-1003">Cell membrane</keyword>
<comment type="caution">
    <text evidence="10">The sequence shown here is derived from an EMBL/GenBank/DDBJ whole genome shotgun (WGS) entry which is preliminary data.</text>
</comment>
<evidence type="ECO:0000256" key="1">
    <source>
        <dbReference type="ARBA" id="ARBA00004651"/>
    </source>
</evidence>
<dbReference type="RefSeq" id="WP_283230840.1">
    <property type="nucleotide sequence ID" value="NZ_JASGBQ010000012.1"/>
</dbReference>
<keyword evidence="11" id="KW-1185">Reference proteome</keyword>
<feature type="transmembrane region" description="Helical" evidence="6">
    <location>
        <begin position="263"/>
        <end position="281"/>
    </location>
</feature>
<name>A0AAP4BAB0_9FIRM</name>
<feature type="transmembrane region" description="Helical" evidence="6">
    <location>
        <begin position="293"/>
        <end position="312"/>
    </location>
</feature>
<feature type="transmembrane region" description="Helical" evidence="6">
    <location>
        <begin position="209"/>
        <end position="229"/>
    </location>
</feature>
<dbReference type="GO" id="GO:0140359">
    <property type="term" value="F:ABC-type transporter activity"/>
    <property type="evidence" value="ECO:0007669"/>
    <property type="project" value="InterPro"/>
</dbReference>
<keyword evidence="4 6" id="KW-1133">Transmembrane helix</keyword>
<evidence type="ECO:0000256" key="2">
    <source>
        <dbReference type="ARBA" id="ARBA00022475"/>
    </source>
</evidence>
<reference evidence="10 11" key="1">
    <citation type="submission" date="2023-05" db="EMBL/GenBank/DDBJ databases">
        <title>[ruminococcus] sp. nov., isolated from a pig farm feces dump.</title>
        <authorList>
            <person name="Chang Y.-H."/>
        </authorList>
    </citation>
    <scope>NUCLEOTIDE SEQUENCE [LARGE SCALE GENOMIC DNA]</scope>
    <source>
        <strain evidence="10 11">YH-rum2234</strain>
    </source>
</reference>
<dbReference type="Pfam" id="PF09822">
    <property type="entry name" value="ABC_transp_aux"/>
    <property type="match status" value="1"/>
</dbReference>
<feature type="domain" description="DUF7088" evidence="9">
    <location>
        <begin position="327"/>
        <end position="410"/>
    </location>
</feature>
<feature type="domain" description="ABC-2 type transporter transmembrane" evidence="8">
    <location>
        <begin position="44"/>
        <end position="168"/>
    </location>
</feature>
<keyword evidence="3 6" id="KW-0812">Transmembrane</keyword>
<feature type="transmembrane region" description="Helical" evidence="6">
    <location>
        <begin position="155"/>
        <end position="173"/>
    </location>
</feature>
<evidence type="ECO:0000313" key="11">
    <source>
        <dbReference type="Proteomes" id="UP001300383"/>
    </source>
</evidence>
<evidence type="ECO:0000259" key="7">
    <source>
        <dbReference type="Pfam" id="PF09822"/>
    </source>
</evidence>
<feature type="transmembrane region" description="Helical" evidence="6">
    <location>
        <begin position="726"/>
        <end position="747"/>
    </location>
</feature>
<comment type="subcellular location">
    <subcellularLocation>
        <location evidence="1">Cell membrane</location>
        <topology evidence="1">Multi-pass membrane protein</topology>
    </subcellularLocation>
</comment>
<dbReference type="GO" id="GO:0005886">
    <property type="term" value="C:plasma membrane"/>
    <property type="evidence" value="ECO:0007669"/>
    <property type="project" value="UniProtKB-SubCell"/>
</dbReference>
<dbReference type="InterPro" id="IPR051449">
    <property type="entry name" value="ABC-2_transporter_component"/>
</dbReference>
<feature type="transmembrane region" description="Helical" evidence="6">
    <location>
        <begin position="127"/>
        <end position="148"/>
    </location>
</feature>
<protein>
    <submittedName>
        <fullName evidence="10">Gldg family protein</fullName>
    </submittedName>
</protein>
<feature type="transmembrane region" description="Helical" evidence="6">
    <location>
        <begin position="47"/>
        <end position="65"/>
    </location>
</feature>
<evidence type="ECO:0000256" key="3">
    <source>
        <dbReference type="ARBA" id="ARBA00022692"/>
    </source>
</evidence>
<evidence type="ECO:0000259" key="9">
    <source>
        <dbReference type="Pfam" id="PF23357"/>
    </source>
</evidence>
<keyword evidence="5 6" id="KW-0472">Membrane</keyword>
<feature type="transmembrane region" description="Helical" evidence="6">
    <location>
        <begin position="12"/>
        <end position="35"/>
    </location>
</feature>
<dbReference type="AlphaFoldDB" id="A0AAP4BAB0"/>
<sequence length="752" mass="82584">MKAIYKREVKAYLTSMIGYVFIALNLLLVGIYFTYYNLRYGYPYMDYTLSGVSFIFLITTPILTMKVMAEERKQKTDQLLLTSPVRPVEIVLGKYLALVTIFLIPMAVIGLYPLILSSFGTVPLSAAYTALLGYFLLGCAYLALGLFLSSVTESPVLSAVLTFGACFLCYMAGSLESFFSGSSFATFIAFLVIALLVCLLVYSLTKSAAVSGGVLALAAAALCLCYFVKPSLLSGGIQKLMGIFDFGEAFNSFLNGILDLRSVLYYLSAIGLFCFFTVQSIEKRRWGYHHGSYSIGWMAAVVGIVLVVNLTAAELPSRFTSHDMTANQYYTLSDQTKELLDGLSGDVTIYQLTEDGSSDGMVENLLDQYAGHSGHVKVVKKDLVQFPTFASNYTDDTLQAGSLIVESADRYKVISSADLYEYSYDSYYQMYQSGFDGEGQITSAVAYVTSEDIPVIYVLEGHREEGLSTELTGQIEKENLELESLNLVSLEAVPEDAAALLICSPQTDFSEEETEMILNYLKAGGRAFITSTYAGESLPNFNSILEYYGISAMDGVVAEGDSSYYHPQSRLYLLPELEADELTSSLLADNRLVFMPVCQAIEHLEEVRDTVKITSLLTSSASSYFKADARNMTTVEKEADDKEGPFDLAVKITEQAEDAEQETQILYFASGYLLDEQMNQTVSGGNYELVMNGISSLAGHENTVAIAVKSMEVEYLTITAAGVNTFSIAVTAILPGLLLVTGGIIWYRRRKR</sequence>
<gene>
    <name evidence="10" type="ORF">QJ036_07880</name>
</gene>
<dbReference type="PANTHER" id="PTHR30294:SF29">
    <property type="entry name" value="MULTIDRUG ABC TRANSPORTER PERMEASE YBHS-RELATED"/>
    <property type="match status" value="1"/>
</dbReference>
<evidence type="ECO:0000256" key="6">
    <source>
        <dbReference type="SAM" id="Phobius"/>
    </source>
</evidence>
<dbReference type="Pfam" id="PF23357">
    <property type="entry name" value="DUF7088"/>
    <property type="match status" value="1"/>
</dbReference>
<dbReference type="PANTHER" id="PTHR30294">
    <property type="entry name" value="MEMBRANE COMPONENT OF ABC TRANSPORTER YHHJ-RELATED"/>
    <property type="match status" value="1"/>
</dbReference>